<dbReference type="Proteomes" id="UP001153069">
    <property type="component" value="Unassembled WGS sequence"/>
</dbReference>
<feature type="region of interest" description="Disordered" evidence="1">
    <location>
        <begin position="228"/>
        <end position="255"/>
    </location>
</feature>
<accession>A0A9N8EHG0</accession>
<comment type="caution">
    <text evidence="2">The sequence shown here is derived from an EMBL/GenBank/DDBJ whole genome shotgun (WGS) entry which is preliminary data.</text>
</comment>
<evidence type="ECO:0000313" key="3">
    <source>
        <dbReference type="Proteomes" id="UP001153069"/>
    </source>
</evidence>
<name>A0A9N8EHG0_9STRA</name>
<gene>
    <name evidence="2" type="ORF">SEMRO_1001_G229770.1</name>
</gene>
<organism evidence="2 3">
    <name type="scientific">Seminavis robusta</name>
    <dbReference type="NCBI Taxonomy" id="568900"/>
    <lineage>
        <taxon>Eukaryota</taxon>
        <taxon>Sar</taxon>
        <taxon>Stramenopiles</taxon>
        <taxon>Ochrophyta</taxon>
        <taxon>Bacillariophyta</taxon>
        <taxon>Bacillariophyceae</taxon>
        <taxon>Bacillariophycidae</taxon>
        <taxon>Naviculales</taxon>
        <taxon>Naviculaceae</taxon>
        <taxon>Seminavis</taxon>
    </lineage>
</organism>
<dbReference type="EMBL" id="CAICTM010000999">
    <property type="protein sequence ID" value="CAB9519239.1"/>
    <property type="molecule type" value="Genomic_DNA"/>
</dbReference>
<protein>
    <submittedName>
        <fullName evidence="2">Uncharacterized protein</fullName>
    </submittedName>
</protein>
<sequence>MGLTSEDGHKLGDIAVEPYCKLNKKNQTRFKAQNSIMVDEVKRRSIELGHKKQVRPSNWKQGQLKTWLNDNPIKDASDTTYLLRIESVLCQATQNNFCEAATQKDAEAKSTQWRVRKPFLRMIVAAFEDDVRKAMTSEGQCMERVELDARNSEERPPTFFEALANKYNDDNFIASTEILPELHLNFSVEHEIYLNDVPHPVTPDFIKRQWNGAKLKLNEIVNSWERSGNGFGQIDDTEPSEEQDLTTDNSNRPFGHVSEERLLAGDNRAEYLLEQLGHKLYHLYLWHLSDKMGELGKVVTRLDQNIAASGDKVATDTSKKTKRTRKGDDSDDLKDMRRSLTNPQMELSY</sequence>
<evidence type="ECO:0000256" key="1">
    <source>
        <dbReference type="SAM" id="MobiDB-lite"/>
    </source>
</evidence>
<proteinExistence type="predicted"/>
<feature type="compositionally biased region" description="Polar residues" evidence="1">
    <location>
        <begin position="339"/>
        <end position="349"/>
    </location>
</feature>
<reference evidence="2" key="1">
    <citation type="submission" date="2020-06" db="EMBL/GenBank/DDBJ databases">
        <authorList>
            <consortium name="Plant Systems Biology data submission"/>
        </authorList>
    </citation>
    <scope>NUCLEOTIDE SEQUENCE</scope>
    <source>
        <strain evidence="2">D6</strain>
    </source>
</reference>
<feature type="compositionally biased region" description="Acidic residues" evidence="1">
    <location>
        <begin position="235"/>
        <end position="245"/>
    </location>
</feature>
<keyword evidence="3" id="KW-1185">Reference proteome</keyword>
<feature type="region of interest" description="Disordered" evidence="1">
    <location>
        <begin position="311"/>
        <end position="349"/>
    </location>
</feature>
<evidence type="ECO:0000313" key="2">
    <source>
        <dbReference type="EMBL" id="CAB9519239.1"/>
    </source>
</evidence>
<dbReference type="AlphaFoldDB" id="A0A9N8EHG0"/>